<evidence type="ECO:0000256" key="1">
    <source>
        <dbReference type="ARBA" id="ARBA00004651"/>
    </source>
</evidence>
<feature type="transmembrane region" description="Helical" evidence="6">
    <location>
        <begin position="70"/>
        <end position="87"/>
    </location>
</feature>
<keyword evidence="3 6" id="KW-0812">Transmembrane</keyword>
<keyword evidence="4 6" id="KW-1133">Transmembrane helix</keyword>
<evidence type="ECO:0000256" key="3">
    <source>
        <dbReference type="ARBA" id="ARBA00022692"/>
    </source>
</evidence>
<feature type="domain" description="ComEC/Rec2-related protein" evidence="7">
    <location>
        <begin position="14"/>
        <end position="246"/>
    </location>
</feature>
<accession>A0A2S7JYQ1</accession>
<keyword evidence="9" id="KW-1185">Reference proteome</keyword>
<evidence type="ECO:0000256" key="6">
    <source>
        <dbReference type="SAM" id="Phobius"/>
    </source>
</evidence>
<organism evidence="8 9">
    <name type="scientific">Hyphococcus luteus</name>
    <dbReference type="NCBI Taxonomy" id="2058213"/>
    <lineage>
        <taxon>Bacteria</taxon>
        <taxon>Pseudomonadati</taxon>
        <taxon>Pseudomonadota</taxon>
        <taxon>Alphaproteobacteria</taxon>
        <taxon>Parvularculales</taxon>
        <taxon>Parvularculaceae</taxon>
        <taxon>Hyphococcus</taxon>
    </lineage>
</organism>
<dbReference type="InterPro" id="IPR004477">
    <property type="entry name" value="ComEC_N"/>
</dbReference>
<dbReference type="NCBIfam" id="TIGR00360">
    <property type="entry name" value="ComEC_N-term"/>
    <property type="match status" value="1"/>
</dbReference>
<evidence type="ECO:0000313" key="8">
    <source>
        <dbReference type="EMBL" id="PQA85338.1"/>
    </source>
</evidence>
<dbReference type="PANTHER" id="PTHR30619:SF1">
    <property type="entry name" value="RECOMBINATION PROTEIN 2"/>
    <property type="match status" value="1"/>
</dbReference>
<dbReference type="Pfam" id="PF03772">
    <property type="entry name" value="Competence"/>
    <property type="match status" value="1"/>
</dbReference>
<evidence type="ECO:0000313" key="9">
    <source>
        <dbReference type="Proteomes" id="UP000239504"/>
    </source>
</evidence>
<feature type="transmembrane region" description="Helical" evidence="6">
    <location>
        <begin position="131"/>
        <end position="151"/>
    </location>
</feature>
<dbReference type="Proteomes" id="UP000239504">
    <property type="component" value="Unassembled WGS sequence"/>
</dbReference>
<feature type="transmembrane region" description="Helical" evidence="6">
    <location>
        <begin position="171"/>
        <end position="194"/>
    </location>
</feature>
<dbReference type="OrthoDB" id="9790149at2"/>
<protein>
    <recommendedName>
        <fullName evidence="7">ComEC/Rec2-related protein domain-containing protein</fullName>
    </recommendedName>
</protein>
<comment type="subcellular location">
    <subcellularLocation>
        <location evidence="1">Cell membrane</location>
        <topology evidence="1">Multi-pass membrane protein</topology>
    </subcellularLocation>
</comment>
<evidence type="ECO:0000256" key="4">
    <source>
        <dbReference type="ARBA" id="ARBA00022989"/>
    </source>
</evidence>
<dbReference type="PANTHER" id="PTHR30619">
    <property type="entry name" value="DNA INTERNALIZATION/COMPETENCE PROTEIN COMEC/REC2"/>
    <property type="match status" value="1"/>
</dbReference>
<gene>
    <name evidence="8" type="ORF">CW354_20490</name>
</gene>
<feature type="transmembrane region" description="Helical" evidence="6">
    <location>
        <begin position="27"/>
        <end position="49"/>
    </location>
</feature>
<evidence type="ECO:0000259" key="7">
    <source>
        <dbReference type="Pfam" id="PF03772"/>
    </source>
</evidence>
<dbReference type="EMBL" id="PJCH01000017">
    <property type="protein sequence ID" value="PQA85338.1"/>
    <property type="molecule type" value="Genomic_DNA"/>
</dbReference>
<evidence type="ECO:0000256" key="5">
    <source>
        <dbReference type="ARBA" id="ARBA00023136"/>
    </source>
</evidence>
<dbReference type="AlphaFoldDB" id="A0A2S7JYQ1"/>
<reference evidence="8 9" key="1">
    <citation type="submission" date="2017-12" db="EMBL/GenBank/DDBJ databases">
        <authorList>
            <person name="Hurst M.R.H."/>
        </authorList>
    </citation>
    <scope>NUCLEOTIDE SEQUENCE [LARGE SCALE GENOMIC DNA]</scope>
    <source>
        <strain evidence="8 9">SY-3-19</strain>
    </source>
</reference>
<feature type="transmembrane region" description="Helical" evidence="6">
    <location>
        <begin position="246"/>
        <end position="266"/>
    </location>
</feature>
<name>A0A2S7JYQ1_9PROT</name>
<dbReference type="GO" id="GO:0005886">
    <property type="term" value="C:plasma membrane"/>
    <property type="evidence" value="ECO:0007669"/>
    <property type="project" value="UniProtKB-SubCell"/>
</dbReference>
<sequence>MGAKPDYSCFGLAAFEPVALRYPIKKWAAAAALASGVFYLILSGGGWSARRAFIMAAIMFAAILVDRRALSLRNVAVAAIIILLTTPEALFSPGFQMSFAAVTALIAAYEWMGARADPDRHFSLFALIKRYAAGLAITDVIAALATAPYALFHFNRVALYSLPANIAAMPIMGFFVVPFAILALVLTPLGLDAWAWRAAAWWMERILDIAGWVAGLQGAVSVTAQWPLSAMLALSAGGLWLCLSRAPWRLAGLAAIPVAALFVAGARPPVLFVSPTGLNAGVIAGKGEGAPALFVHSRRRERFAASLWEEAAGLDPEKARPERMTEILACDEGGCQGAVEDRSAVIAAFTQDKISLAEDCGRADLVVAFFPASPEDWRACKAYLIDRRSVWRRGAHAVWTSRNGDLVVKTANEIRGDRPWTRGG</sequence>
<proteinExistence type="predicted"/>
<comment type="caution">
    <text evidence="8">The sequence shown here is derived from an EMBL/GenBank/DDBJ whole genome shotgun (WGS) entry which is preliminary data.</text>
</comment>
<keyword evidence="5 6" id="KW-0472">Membrane</keyword>
<dbReference type="RefSeq" id="WP_104831978.1">
    <property type="nucleotide sequence ID" value="NZ_PJCH01000017.1"/>
</dbReference>
<keyword evidence="2" id="KW-1003">Cell membrane</keyword>
<evidence type="ECO:0000256" key="2">
    <source>
        <dbReference type="ARBA" id="ARBA00022475"/>
    </source>
</evidence>
<dbReference type="InterPro" id="IPR052159">
    <property type="entry name" value="Competence_DNA_uptake"/>
</dbReference>